<evidence type="ECO:0000256" key="4">
    <source>
        <dbReference type="ARBA" id="ARBA00022723"/>
    </source>
</evidence>
<gene>
    <name evidence="11" type="ORF">BFJ63_vAg18918</name>
</gene>
<dbReference type="AlphaFoldDB" id="A0A4Q2V0U0"/>
<dbReference type="EC" id="2.3.2.27" evidence="2"/>
<dbReference type="Proteomes" id="UP000290540">
    <property type="component" value="Unassembled WGS sequence"/>
</dbReference>
<dbReference type="GO" id="GO:0016567">
    <property type="term" value="P:protein ubiquitination"/>
    <property type="evidence" value="ECO:0007669"/>
    <property type="project" value="UniProtKB-ARBA"/>
</dbReference>
<keyword evidence="6" id="KW-0833">Ubl conjugation pathway</keyword>
<sequence>MNPENDPCDYGHHTSASTSPRHQPYDSDPEEADIDEHTHTGFILGRNPRVDPDHPHHHHDPAFGLTLDSFFEMLNRLGPLAPGRNGSFPSGRIEREQPAEQNFGPRIYRISFIHGIPGGGISPITMTVESSHATRTGSPAGQAEASQEYAQPLLQRPERPSGLRVTAISMTVGANQRTSFLRNFFRNVGIPPPLNEIRDGTEGAGDAPAGLAQSLTDILNMLSSPNGAHGDAVYSREAFDRIITNVMEANAHSKAAPPATEEALKSLERKPVDKDMLGSEGKAGCTICIDEMKEGNMATFLPCNHWYHEECVTLWLKEHNTCPICRTPIEKTDRTGDSSSDSN</sequence>
<evidence type="ECO:0000313" key="11">
    <source>
        <dbReference type="EMBL" id="RYC78208.1"/>
    </source>
</evidence>
<dbReference type="InterPro" id="IPR013083">
    <property type="entry name" value="Znf_RING/FYVE/PHD"/>
</dbReference>
<dbReference type="GO" id="GO:0008270">
    <property type="term" value="F:zinc ion binding"/>
    <property type="evidence" value="ECO:0007669"/>
    <property type="project" value="UniProtKB-KW"/>
</dbReference>
<keyword evidence="4" id="KW-0479">Metal-binding</keyword>
<evidence type="ECO:0000256" key="5">
    <source>
        <dbReference type="ARBA" id="ARBA00022771"/>
    </source>
</evidence>
<dbReference type="PANTHER" id="PTHR45931:SF3">
    <property type="entry name" value="RING ZINC FINGER-CONTAINING PROTEIN"/>
    <property type="match status" value="1"/>
</dbReference>
<evidence type="ECO:0000256" key="1">
    <source>
        <dbReference type="ARBA" id="ARBA00000900"/>
    </source>
</evidence>
<dbReference type="Gene3D" id="3.30.40.10">
    <property type="entry name" value="Zinc/RING finger domain, C3HC4 (zinc finger)"/>
    <property type="match status" value="1"/>
</dbReference>
<evidence type="ECO:0000256" key="6">
    <source>
        <dbReference type="ARBA" id="ARBA00022786"/>
    </source>
</evidence>
<dbReference type="EMBL" id="MQTW01001342">
    <property type="protein sequence ID" value="RYC78208.1"/>
    <property type="molecule type" value="Genomic_DNA"/>
</dbReference>
<dbReference type="PANTHER" id="PTHR45931">
    <property type="entry name" value="SI:CH211-59O9.10"/>
    <property type="match status" value="1"/>
</dbReference>
<evidence type="ECO:0000259" key="10">
    <source>
        <dbReference type="PROSITE" id="PS50089"/>
    </source>
</evidence>
<proteinExistence type="predicted"/>
<dbReference type="CDD" id="cd16454">
    <property type="entry name" value="RING-H2_PA-TM-RING"/>
    <property type="match status" value="1"/>
</dbReference>
<dbReference type="FunFam" id="3.30.40.10:FF:000127">
    <property type="entry name" value="E3 ubiquitin-protein ligase RNF181"/>
    <property type="match status" value="1"/>
</dbReference>
<comment type="catalytic activity">
    <reaction evidence="1">
        <text>S-ubiquitinyl-[E2 ubiquitin-conjugating enzyme]-L-cysteine + [acceptor protein]-L-lysine = [E2 ubiquitin-conjugating enzyme]-L-cysteine + N(6)-ubiquitinyl-[acceptor protein]-L-lysine.</text>
        <dbReference type="EC" id="2.3.2.27"/>
    </reaction>
</comment>
<evidence type="ECO:0000313" key="12">
    <source>
        <dbReference type="Proteomes" id="UP000290540"/>
    </source>
</evidence>
<dbReference type="PROSITE" id="PS50089">
    <property type="entry name" value="ZF_RING_2"/>
    <property type="match status" value="1"/>
</dbReference>
<dbReference type="GO" id="GO:0006511">
    <property type="term" value="P:ubiquitin-dependent protein catabolic process"/>
    <property type="evidence" value="ECO:0007669"/>
    <property type="project" value="TreeGrafter"/>
</dbReference>
<dbReference type="InterPro" id="IPR001841">
    <property type="entry name" value="Znf_RING"/>
</dbReference>
<comment type="caution">
    <text evidence="11">The sequence shown here is derived from an EMBL/GenBank/DDBJ whole genome shotgun (WGS) entry which is preliminary data.</text>
</comment>
<evidence type="ECO:0000256" key="8">
    <source>
        <dbReference type="PROSITE-ProRule" id="PRU00175"/>
    </source>
</evidence>
<accession>A0A4Q2V0U0</accession>
<dbReference type="GO" id="GO:0005634">
    <property type="term" value="C:nucleus"/>
    <property type="evidence" value="ECO:0007669"/>
    <property type="project" value="TreeGrafter"/>
</dbReference>
<evidence type="ECO:0000256" key="9">
    <source>
        <dbReference type="SAM" id="MobiDB-lite"/>
    </source>
</evidence>
<evidence type="ECO:0000256" key="2">
    <source>
        <dbReference type="ARBA" id="ARBA00012483"/>
    </source>
</evidence>
<organism evidence="11 12">
    <name type="scientific">Fusarium oxysporum f. sp. narcissi</name>
    <dbReference type="NCBI Taxonomy" id="451672"/>
    <lineage>
        <taxon>Eukaryota</taxon>
        <taxon>Fungi</taxon>
        <taxon>Dikarya</taxon>
        <taxon>Ascomycota</taxon>
        <taxon>Pezizomycotina</taxon>
        <taxon>Sordariomycetes</taxon>
        <taxon>Hypocreomycetidae</taxon>
        <taxon>Hypocreales</taxon>
        <taxon>Nectriaceae</taxon>
        <taxon>Fusarium</taxon>
        <taxon>Fusarium oxysporum species complex</taxon>
    </lineage>
</organism>
<evidence type="ECO:0000256" key="3">
    <source>
        <dbReference type="ARBA" id="ARBA00022679"/>
    </source>
</evidence>
<name>A0A4Q2V0U0_FUSOX</name>
<evidence type="ECO:0000256" key="7">
    <source>
        <dbReference type="ARBA" id="ARBA00022833"/>
    </source>
</evidence>
<dbReference type="SUPFAM" id="SSF57850">
    <property type="entry name" value="RING/U-box"/>
    <property type="match status" value="1"/>
</dbReference>
<dbReference type="InterPro" id="IPR051834">
    <property type="entry name" value="RING_finger_E3_ligase"/>
</dbReference>
<reference evidence="11 12" key="1">
    <citation type="submission" date="2016-12" db="EMBL/GenBank/DDBJ databases">
        <title>Draft genome sequence of Fusarium oxysporum causing rot on Narcissus.</title>
        <authorList>
            <person name="Armitage A.D."/>
            <person name="Taylor A."/>
            <person name="Clarkson J.P."/>
            <person name="Harrison R.J."/>
            <person name="Jackson A.C."/>
        </authorList>
    </citation>
    <scope>NUCLEOTIDE SEQUENCE [LARGE SCALE GENOMIC DNA]</scope>
    <source>
        <strain evidence="11 12">N139</strain>
    </source>
</reference>
<feature type="domain" description="RING-type" evidence="10">
    <location>
        <begin position="285"/>
        <end position="326"/>
    </location>
</feature>
<keyword evidence="3" id="KW-0808">Transferase</keyword>
<dbReference type="Pfam" id="PF13639">
    <property type="entry name" value="zf-RING_2"/>
    <property type="match status" value="1"/>
</dbReference>
<keyword evidence="5 8" id="KW-0863">Zinc-finger</keyword>
<keyword evidence="7" id="KW-0862">Zinc</keyword>
<feature type="region of interest" description="Disordered" evidence="9">
    <location>
        <begin position="1"/>
        <end position="33"/>
    </location>
</feature>
<dbReference type="SMART" id="SM00184">
    <property type="entry name" value="RING"/>
    <property type="match status" value="1"/>
</dbReference>
<dbReference type="GO" id="GO:0061630">
    <property type="term" value="F:ubiquitin protein ligase activity"/>
    <property type="evidence" value="ECO:0007669"/>
    <property type="project" value="UniProtKB-EC"/>
</dbReference>
<protein>
    <recommendedName>
        <fullName evidence="2">RING-type E3 ubiquitin transferase</fullName>
        <ecNumber evidence="2">2.3.2.27</ecNumber>
    </recommendedName>
</protein>